<dbReference type="KEGG" id="oxy:HCG48_05075"/>
<dbReference type="InterPro" id="IPR016155">
    <property type="entry name" value="Mopterin_synth/thiamin_S_b"/>
</dbReference>
<dbReference type="InterPro" id="IPR012675">
    <property type="entry name" value="Beta-grasp_dom_sf"/>
</dbReference>
<accession>A0A6H1TW89</accession>
<dbReference type="CDD" id="cd00754">
    <property type="entry name" value="Ubl_MoaD"/>
    <property type="match status" value="1"/>
</dbReference>
<keyword evidence="5" id="KW-1185">Reference proteome</keyword>
<dbReference type="AlphaFoldDB" id="A0A6H1TW89"/>
<dbReference type="GO" id="GO:0000166">
    <property type="term" value="F:nucleotide binding"/>
    <property type="evidence" value="ECO:0007669"/>
    <property type="project" value="UniProtKB-KW"/>
</dbReference>
<evidence type="ECO:0000256" key="3">
    <source>
        <dbReference type="ARBA" id="ARBA00024247"/>
    </source>
</evidence>
<dbReference type="Proteomes" id="UP000500857">
    <property type="component" value="Chromosome"/>
</dbReference>
<evidence type="ECO:0000313" key="5">
    <source>
        <dbReference type="Proteomes" id="UP000500857"/>
    </source>
</evidence>
<sequence length="86" mass="9501">MTDSSITISLKLFAAYQEAYNCEQLTLQLPPNTPVVAVLDRLVGEHPELERWRPVTRFAVNLQFVSADTPLQHGDEVVLIPPVSGG</sequence>
<dbReference type="UniPathway" id="UPA00344"/>
<evidence type="ECO:0000256" key="1">
    <source>
        <dbReference type="ARBA" id="ARBA00022741"/>
    </source>
</evidence>
<dbReference type="InterPro" id="IPR003749">
    <property type="entry name" value="ThiS/MoaD-like"/>
</dbReference>
<protein>
    <recommendedName>
        <fullName evidence="3">Molybdopterin synthase sulfur carrier subunit</fullName>
    </recommendedName>
</protein>
<dbReference type="InterPro" id="IPR044672">
    <property type="entry name" value="MOCS2A"/>
</dbReference>
<comment type="similarity">
    <text evidence="2">Belongs to the MoaD family.</text>
</comment>
<organism evidence="4 5">
    <name type="scientific">Oxynema aestuarii AP17</name>
    <dbReference type="NCBI Taxonomy" id="2064643"/>
    <lineage>
        <taxon>Bacteria</taxon>
        <taxon>Bacillati</taxon>
        <taxon>Cyanobacteriota</taxon>
        <taxon>Cyanophyceae</taxon>
        <taxon>Oscillatoriophycideae</taxon>
        <taxon>Oscillatoriales</taxon>
        <taxon>Oscillatoriaceae</taxon>
        <taxon>Oxynema</taxon>
        <taxon>Oxynema aestuarii</taxon>
    </lineage>
</organism>
<dbReference type="EMBL" id="CP051167">
    <property type="protein sequence ID" value="QIZ70023.1"/>
    <property type="molecule type" value="Genomic_DNA"/>
</dbReference>
<evidence type="ECO:0000256" key="2">
    <source>
        <dbReference type="ARBA" id="ARBA00024200"/>
    </source>
</evidence>
<dbReference type="PANTHER" id="PTHR33359:SF1">
    <property type="entry name" value="MOLYBDOPTERIN SYNTHASE SULFUR CARRIER SUBUNIT"/>
    <property type="match status" value="1"/>
</dbReference>
<dbReference type="PANTHER" id="PTHR33359">
    <property type="entry name" value="MOLYBDOPTERIN SYNTHASE SULFUR CARRIER SUBUNIT"/>
    <property type="match status" value="1"/>
</dbReference>
<dbReference type="RefSeq" id="WP_168568180.1">
    <property type="nucleotide sequence ID" value="NZ_CP051167.1"/>
</dbReference>
<reference evidence="4 5" key="1">
    <citation type="submission" date="2020-04" db="EMBL/GenBank/DDBJ databases">
        <authorList>
            <person name="Basu S."/>
            <person name="Maruthanayagam V."/>
            <person name="Chakraborty S."/>
            <person name="Pramanik A."/>
            <person name="Mukherjee J."/>
            <person name="Brink B."/>
        </authorList>
    </citation>
    <scope>NUCLEOTIDE SEQUENCE [LARGE SCALE GENOMIC DNA]</scope>
    <source>
        <strain evidence="4 5">AP17</strain>
    </source>
</reference>
<evidence type="ECO:0000313" key="4">
    <source>
        <dbReference type="EMBL" id="QIZ70023.1"/>
    </source>
</evidence>
<dbReference type="Gene3D" id="3.10.20.30">
    <property type="match status" value="1"/>
</dbReference>
<dbReference type="GO" id="GO:0006777">
    <property type="term" value="P:Mo-molybdopterin cofactor biosynthetic process"/>
    <property type="evidence" value="ECO:0007669"/>
    <property type="project" value="InterPro"/>
</dbReference>
<keyword evidence="1" id="KW-0547">Nucleotide-binding</keyword>
<proteinExistence type="inferred from homology"/>
<name>A0A6H1TW89_9CYAN</name>
<gene>
    <name evidence="4" type="ORF">HCG48_05075</name>
</gene>
<dbReference type="Pfam" id="PF02597">
    <property type="entry name" value="ThiS"/>
    <property type="match status" value="1"/>
</dbReference>
<dbReference type="SUPFAM" id="SSF54285">
    <property type="entry name" value="MoaD/ThiS"/>
    <property type="match status" value="1"/>
</dbReference>
<dbReference type="GO" id="GO:1990133">
    <property type="term" value="C:molybdopterin adenylyltransferase complex"/>
    <property type="evidence" value="ECO:0007669"/>
    <property type="project" value="TreeGrafter"/>
</dbReference>